<organism evidence="1 2">
    <name type="scientific">Echinococcus multilocularis</name>
    <name type="common">Fox tapeworm</name>
    <dbReference type="NCBI Taxonomy" id="6211"/>
    <lineage>
        <taxon>Eukaryota</taxon>
        <taxon>Metazoa</taxon>
        <taxon>Spiralia</taxon>
        <taxon>Lophotrochozoa</taxon>
        <taxon>Platyhelminthes</taxon>
        <taxon>Cestoda</taxon>
        <taxon>Eucestoda</taxon>
        <taxon>Cyclophyllidea</taxon>
        <taxon>Taeniidae</taxon>
        <taxon>Echinococcus</taxon>
    </lineage>
</organism>
<protein>
    <submittedName>
        <fullName evidence="1">Uncharacterized protein</fullName>
    </submittedName>
</protein>
<dbReference type="Proteomes" id="UP000017246">
    <property type="component" value="Unassembled WGS sequence"/>
</dbReference>
<dbReference type="EMBL" id="LN902849">
    <property type="protein sequence ID" value="CDS36414.1"/>
    <property type="molecule type" value="Genomic_DNA"/>
</dbReference>
<keyword evidence="2" id="KW-1185">Reference proteome</keyword>
<proteinExistence type="predicted"/>
<reference evidence="1" key="1">
    <citation type="journal article" date="2013" name="Nature">
        <title>The genomes of four tapeworm species reveal adaptations to parasitism.</title>
        <authorList>
            <person name="Tsai I.J."/>
            <person name="Zarowiecki M."/>
            <person name="Holroyd N."/>
            <person name="Garciarrubio A."/>
            <person name="Sanchez-Flores A."/>
            <person name="Brooks K.L."/>
            <person name="Tracey A."/>
            <person name="Bobes R.J."/>
            <person name="Fragoso G."/>
            <person name="Sciutto E."/>
            <person name="Aslett M."/>
            <person name="Beasley H."/>
            <person name="Bennett H.M."/>
            <person name="Cai J."/>
            <person name="Camicia F."/>
            <person name="Clark R."/>
            <person name="Cucher M."/>
            <person name="De Silva N."/>
            <person name="Day T.A."/>
            <person name="Deplazes P."/>
            <person name="Estrada K."/>
            <person name="Fernandez C."/>
            <person name="Holland P.W."/>
            <person name="Hou J."/>
            <person name="Hu S."/>
            <person name="Huckvale T."/>
            <person name="Hung S.S."/>
            <person name="Kamenetzky L."/>
            <person name="Keane J.A."/>
            <person name="Kiss F."/>
            <person name="Koziol U."/>
            <person name="Lambert O."/>
            <person name="Liu K."/>
            <person name="Luo X."/>
            <person name="Luo Y."/>
            <person name="Macchiaroli N."/>
            <person name="Nichol S."/>
            <person name="Paps J."/>
            <person name="Parkinson J."/>
            <person name="Pouchkina-Stantcheva N."/>
            <person name="Riddiford N."/>
            <person name="Rosenzvit M."/>
            <person name="Salinas G."/>
            <person name="Wasmuth J.D."/>
            <person name="Zamanian M."/>
            <person name="Zheng Y."/>
            <person name="Cai X."/>
            <person name="Soberon X."/>
            <person name="Olson P.D."/>
            <person name="Laclette J.P."/>
            <person name="Brehm K."/>
            <person name="Berriman M."/>
            <person name="Garciarrubio A."/>
            <person name="Bobes R.J."/>
            <person name="Fragoso G."/>
            <person name="Sanchez-Flores A."/>
            <person name="Estrada K."/>
            <person name="Cevallos M.A."/>
            <person name="Morett E."/>
            <person name="Gonzalez V."/>
            <person name="Portillo T."/>
            <person name="Ochoa-Leyva A."/>
            <person name="Jose M.V."/>
            <person name="Sciutto E."/>
            <person name="Landa A."/>
            <person name="Jimenez L."/>
            <person name="Valdes V."/>
            <person name="Carrero J.C."/>
            <person name="Larralde C."/>
            <person name="Morales-Montor J."/>
            <person name="Limon-Lason J."/>
            <person name="Soberon X."/>
            <person name="Laclette J.P."/>
        </authorList>
    </citation>
    <scope>NUCLEOTIDE SEQUENCE [LARGE SCALE GENOMIC DNA]</scope>
</reference>
<gene>
    <name evidence="1" type="ORF">EmuJ_000350700</name>
</gene>
<evidence type="ECO:0000313" key="1">
    <source>
        <dbReference type="EMBL" id="CDS36414.1"/>
    </source>
</evidence>
<evidence type="ECO:0000313" key="2">
    <source>
        <dbReference type="Proteomes" id="UP000017246"/>
    </source>
</evidence>
<dbReference type="OrthoDB" id="377119at2759"/>
<accession>A0A068XW33</accession>
<dbReference type="AlphaFoldDB" id="A0A068XW33"/>
<sequence length="78" mass="8835">MVILFIQGLQLDRRKRRCHGGIKTDNFLKKEKAIEASEAAHTKFSSKMVPAFAGNARRATCPHSLTFQGRNIYKPLSF</sequence>
<name>A0A068XW33_ECHMU</name>
<reference evidence="1" key="2">
    <citation type="submission" date="2015-11" db="EMBL/GenBank/DDBJ databases">
        <authorList>
            <person name="Zhang Y."/>
            <person name="Guo Z."/>
        </authorList>
    </citation>
    <scope>NUCLEOTIDE SEQUENCE</scope>
</reference>